<accession>A0A947DIM3</accession>
<reference evidence="2" key="1">
    <citation type="submission" date="2020-11" db="EMBL/GenBank/DDBJ databases">
        <authorList>
            <person name="Konstantinou D."/>
            <person name="Gkelis S."/>
            <person name="Popin R."/>
            <person name="Fewer D."/>
            <person name="Sivonen K."/>
        </authorList>
    </citation>
    <scope>NUCLEOTIDE SEQUENCE</scope>
    <source>
        <strain evidence="2">TAU-MAC 1115</strain>
    </source>
</reference>
<evidence type="ECO:0000259" key="1">
    <source>
        <dbReference type="PROSITE" id="PS51459"/>
    </source>
</evidence>
<keyword evidence="3" id="KW-1185">Reference proteome</keyword>
<dbReference type="Gene3D" id="1.10.3290.10">
    <property type="entry name" value="Fido-like domain"/>
    <property type="match status" value="1"/>
</dbReference>
<proteinExistence type="predicted"/>
<dbReference type="PROSITE" id="PS51459">
    <property type="entry name" value="FIDO"/>
    <property type="match status" value="1"/>
</dbReference>
<dbReference type="PANTHER" id="PTHR13504:SF38">
    <property type="entry name" value="FIDO DOMAIN-CONTAINING PROTEIN"/>
    <property type="match status" value="1"/>
</dbReference>
<dbReference type="Pfam" id="PF21248">
    <property type="entry name" value="SoFic-like_C"/>
    <property type="match status" value="1"/>
</dbReference>
<dbReference type="InterPro" id="IPR036597">
    <property type="entry name" value="Fido-like_dom_sf"/>
</dbReference>
<name>A0A947DIM3_9CYAN</name>
<dbReference type="InterPro" id="IPR040198">
    <property type="entry name" value="Fido_containing"/>
</dbReference>
<comment type="caution">
    <text evidence="2">The sequence shown here is derived from an EMBL/GenBank/DDBJ whole genome shotgun (WGS) entry which is preliminary data.</text>
</comment>
<evidence type="ECO:0000313" key="2">
    <source>
        <dbReference type="EMBL" id="MBT9316994.1"/>
    </source>
</evidence>
<dbReference type="InterPro" id="IPR048770">
    <property type="entry name" value="SoFic-like_C"/>
</dbReference>
<feature type="domain" description="Fido" evidence="1">
    <location>
        <begin position="1"/>
        <end position="67"/>
    </location>
</feature>
<dbReference type="SUPFAM" id="SSF140931">
    <property type="entry name" value="Fic-like"/>
    <property type="match status" value="1"/>
</dbReference>
<organism evidence="2 3">
    <name type="scientific">Leptothoe spongobia TAU-MAC 1115</name>
    <dbReference type="NCBI Taxonomy" id="1967444"/>
    <lineage>
        <taxon>Bacteria</taxon>
        <taxon>Bacillati</taxon>
        <taxon>Cyanobacteriota</taxon>
        <taxon>Cyanophyceae</taxon>
        <taxon>Nodosilineales</taxon>
        <taxon>Cymatolegaceae</taxon>
        <taxon>Leptothoe</taxon>
        <taxon>Leptothoe spongobia</taxon>
    </lineage>
</organism>
<reference evidence="2" key="2">
    <citation type="journal article" date="2021" name="Mar. Drugs">
        <title>Genome Reduction and Secondary Metabolism of the Marine Sponge-Associated Cyanobacterium Leptothoe.</title>
        <authorList>
            <person name="Konstantinou D."/>
            <person name="Popin R.V."/>
            <person name="Fewer D.P."/>
            <person name="Sivonen K."/>
            <person name="Gkelis S."/>
        </authorList>
    </citation>
    <scope>NUCLEOTIDE SEQUENCE</scope>
    <source>
        <strain evidence="2">TAU-MAC 1115</strain>
    </source>
</reference>
<gene>
    <name evidence="2" type="ORF">IXB50_16315</name>
</gene>
<dbReference type="InterPro" id="IPR003812">
    <property type="entry name" value="Fido"/>
</dbReference>
<dbReference type="PANTHER" id="PTHR13504">
    <property type="entry name" value="FIDO DOMAIN-CONTAINING PROTEIN DDB_G0283145"/>
    <property type="match status" value="1"/>
</dbReference>
<dbReference type="EMBL" id="JADOES010000037">
    <property type="protein sequence ID" value="MBT9316994.1"/>
    <property type="molecule type" value="Genomic_DNA"/>
</dbReference>
<sequence>MPRLLYDGNGRTGRIVNILYLVKQGLLKIPVLYLSRYINQNKIEYYQLLQAVREEQAWEDWVLFILTGVEETSQQTIVLVEEIKHLMLATKQKMRSELPRIYSQDLLNNLFRHPYTKIEFVMDELQVTRQTAAKYLDTLVSIGLLQKHRIAKGNFYLNAELYGLLLNANSVIIGKPNKS</sequence>
<evidence type="ECO:0000313" key="3">
    <source>
        <dbReference type="Proteomes" id="UP000717364"/>
    </source>
</evidence>
<dbReference type="AlphaFoldDB" id="A0A947DIM3"/>
<dbReference type="Proteomes" id="UP000717364">
    <property type="component" value="Unassembled WGS sequence"/>
</dbReference>
<protein>
    <submittedName>
        <fullName evidence="2">Fic family protein</fullName>
    </submittedName>
</protein>